<evidence type="ECO:0000313" key="2">
    <source>
        <dbReference type="Proteomes" id="UP000195221"/>
    </source>
</evidence>
<sequence length="45" mass="5325">MEVSGLCVWKRKLFASAQVLDWEQINLFYRCLKISEMKSLFAEVN</sequence>
<dbReference type="EMBL" id="NBTZ01000033">
    <property type="protein sequence ID" value="OTP77251.1"/>
    <property type="molecule type" value="Genomic_DNA"/>
</dbReference>
<name>A0A242N0P6_CABSO</name>
<gene>
    <name evidence="1" type="ORF">PAMC26577_09795</name>
</gene>
<comment type="caution">
    <text evidence="1">The sequence shown here is derived from an EMBL/GenBank/DDBJ whole genome shotgun (WGS) entry which is preliminary data.</text>
</comment>
<accession>A0A242N0P6</accession>
<dbReference type="Proteomes" id="UP000195221">
    <property type="component" value="Unassembled WGS sequence"/>
</dbReference>
<reference evidence="1 2" key="1">
    <citation type="submission" date="2017-03" db="EMBL/GenBank/DDBJ databases">
        <title>Genome analysis of strain PAMC 26577.</title>
        <authorList>
            <person name="Oh H.-M."/>
            <person name="Yang J.-A."/>
        </authorList>
    </citation>
    <scope>NUCLEOTIDE SEQUENCE [LARGE SCALE GENOMIC DNA]</scope>
    <source>
        <strain evidence="1 2">PAMC 26577</strain>
    </source>
</reference>
<evidence type="ECO:0000313" key="1">
    <source>
        <dbReference type="EMBL" id="OTP77251.1"/>
    </source>
</evidence>
<proteinExistence type="predicted"/>
<dbReference type="AlphaFoldDB" id="A0A242N0P6"/>
<organism evidence="1 2">
    <name type="scientific">Caballeronia sordidicola</name>
    <name type="common">Burkholderia sordidicola</name>
    <dbReference type="NCBI Taxonomy" id="196367"/>
    <lineage>
        <taxon>Bacteria</taxon>
        <taxon>Pseudomonadati</taxon>
        <taxon>Pseudomonadota</taxon>
        <taxon>Betaproteobacteria</taxon>
        <taxon>Burkholderiales</taxon>
        <taxon>Burkholderiaceae</taxon>
        <taxon>Caballeronia</taxon>
    </lineage>
</organism>
<protein>
    <submittedName>
        <fullName evidence="1">Uncharacterized protein</fullName>
    </submittedName>
</protein>